<dbReference type="PANTHER" id="PTHR43014:SF2">
    <property type="entry name" value="MERCURIC REDUCTASE"/>
    <property type="match status" value="1"/>
</dbReference>
<protein>
    <recommendedName>
        <fullName evidence="4 16">Mercuric reductase</fullName>
        <ecNumber evidence="3 16">1.16.1.1</ecNumber>
    </recommendedName>
    <alternativeName>
        <fullName evidence="14 16">Hg(II) reductase</fullName>
    </alternativeName>
</protein>
<dbReference type="SUPFAM" id="SSF55008">
    <property type="entry name" value="HMA, heavy metal-associated domain"/>
    <property type="match status" value="1"/>
</dbReference>
<dbReference type="PRINTS" id="PR00945">
    <property type="entry name" value="HGRDTASE"/>
</dbReference>
<evidence type="ECO:0000256" key="1">
    <source>
        <dbReference type="ARBA" id="ARBA00007532"/>
    </source>
</evidence>
<dbReference type="STRING" id="666685.R2APBS1_3788"/>
<keyword evidence="6 16" id="KW-0285">Flavoprotein</keyword>
<dbReference type="InterPro" id="IPR023753">
    <property type="entry name" value="FAD/NAD-binding_dom"/>
</dbReference>
<dbReference type="PROSITE" id="PS01047">
    <property type="entry name" value="HMA_1"/>
    <property type="match status" value="1"/>
</dbReference>
<dbReference type="Gene3D" id="3.30.390.30">
    <property type="match status" value="1"/>
</dbReference>
<dbReference type="GO" id="GO:0003955">
    <property type="term" value="F:NAD(P)H dehydrogenase (quinone) activity"/>
    <property type="evidence" value="ECO:0007669"/>
    <property type="project" value="TreeGrafter"/>
</dbReference>
<evidence type="ECO:0000256" key="14">
    <source>
        <dbReference type="ARBA" id="ARBA00031725"/>
    </source>
</evidence>
<gene>
    <name evidence="19" type="primary">merA</name>
    <name evidence="21" type="ORF">R2APBS1_3788</name>
</gene>
<comment type="similarity">
    <text evidence="1 16 19">Belongs to the class-I pyridine nucleotide-disulfide oxidoreductase family.</text>
</comment>
<evidence type="ECO:0000256" key="16">
    <source>
        <dbReference type="PIRNR" id="PIRNR000350"/>
    </source>
</evidence>
<comment type="catalytic activity">
    <reaction evidence="15 16 19">
        <text>Hg + NADP(+) + H(+) = Hg(2+) + NADPH</text>
        <dbReference type="Rhea" id="RHEA:23856"/>
        <dbReference type="ChEBI" id="CHEBI:15378"/>
        <dbReference type="ChEBI" id="CHEBI:16170"/>
        <dbReference type="ChEBI" id="CHEBI:16793"/>
        <dbReference type="ChEBI" id="CHEBI:57783"/>
        <dbReference type="ChEBI" id="CHEBI:58349"/>
        <dbReference type="EC" id="1.16.1.1"/>
    </reaction>
</comment>
<evidence type="ECO:0000256" key="4">
    <source>
        <dbReference type="ARBA" id="ARBA00014791"/>
    </source>
</evidence>
<evidence type="ECO:0000256" key="7">
    <source>
        <dbReference type="ARBA" id="ARBA00022723"/>
    </source>
</evidence>
<dbReference type="InterPro" id="IPR036163">
    <property type="entry name" value="HMA_dom_sf"/>
</dbReference>
<dbReference type="GO" id="GO:0045340">
    <property type="term" value="F:mercury ion binding"/>
    <property type="evidence" value="ECO:0007669"/>
    <property type="project" value="InterPro"/>
</dbReference>
<keyword evidence="17" id="KW-0547">Nucleotide-binding</keyword>
<dbReference type="FunFam" id="3.30.390.30:FF:000001">
    <property type="entry name" value="Dihydrolipoyl dehydrogenase"/>
    <property type="match status" value="1"/>
</dbReference>
<evidence type="ECO:0000256" key="10">
    <source>
        <dbReference type="ARBA" id="ARBA00022914"/>
    </source>
</evidence>
<keyword evidence="12" id="KW-1015">Disulfide bond</keyword>
<dbReference type="NCBIfam" id="NF010311">
    <property type="entry name" value="PRK13748.1"/>
    <property type="match status" value="1"/>
</dbReference>
<dbReference type="SUPFAM" id="SSF51905">
    <property type="entry name" value="FAD/NAD(P)-binding domain"/>
    <property type="match status" value="1"/>
</dbReference>
<name>M4NTM7_9GAMM</name>
<dbReference type="InterPro" id="IPR016156">
    <property type="entry name" value="FAD/NAD-linked_Rdtase_dimer_sf"/>
</dbReference>
<dbReference type="AlphaFoldDB" id="M4NTM7"/>
<dbReference type="PROSITE" id="PS00076">
    <property type="entry name" value="PYRIDINE_REDOX_1"/>
    <property type="match status" value="1"/>
</dbReference>
<dbReference type="GO" id="GO:0050660">
    <property type="term" value="F:flavin adenine dinucleotide binding"/>
    <property type="evidence" value="ECO:0007669"/>
    <property type="project" value="UniProtKB-UniRule"/>
</dbReference>
<feature type="binding site" evidence="17">
    <location>
        <position position="143"/>
    </location>
    <ligand>
        <name>FAD</name>
        <dbReference type="ChEBI" id="CHEBI:57692"/>
    </ligand>
</feature>
<dbReference type="Pfam" id="PF00403">
    <property type="entry name" value="HMA"/>
    <property type="match status" value="1"/>
</dbReference>
<dbReference type="InterPro" id="IPR001100">
    <property type="entry name" value="Pyr_nuc-diS_OxRdtase"/>
</dbReference>
<dbReference type="eggNOG" id="COG1249">
    <property type="taxonomic scope" value="Bacteria"/>
</dbReference>
<dbReference type="InterPro" id="IPR021179">
    <property type="entry name" value="Mercury_reductase_MerA"/>
</dbReference>
<dbReference type="NCBIfam" id="TIGR02053">
    <property type="entry name" value="MerA"/>
    <property type="match status" value="1"/>
</dbReference>
<dbReference type="RefSeq" id="WP_015449088.1">
    <property type="nucleotide sequence ID" value="NC_020541.1"/>
</dbReference>
<evidence type="ECO:0000256" key="5">
    <source>
        <dbReference type="ARBA" id="ARBA00022466"/>
    </source>
</evidence>
<dbReference type="EC" id="1.16.1.1" evidence="3 16"/>
<keyword evidence="17" id="KW-0520">NAD</keyword>
<dbReference type="Pfam" id="PF07992">
    <property type="entry name" value="Pyr_redox_2"/>
    <property type="match status" value="1"/>
</dbReference>
<keyword evidence="10 16" id="KW-0476">Mercury</keyword>
<dbReference type="EMBL" id="CP003470">
    <property type="protein sequence ID" value="AGG90846.1"/>
    <property type="molecule type" value="Genomic_DNA"/>
</dbReference>
<dbReference type="InterPro" id="IPR006121">
    <property type="entry name" value="HMA_dom"/>
</dbReference>
<evidence type="ECO:0000256" key="18">
    <source>
        <dbReference type="PIRSR" id="PIRSR000350-4"/>
    </source>
</evidence>
<accession>M4NTM7</accession>
<evidence type="ECO:0000256" key="8">
    <source>
        <dbReference type="ARBA" id="ARBA00022827"/>
    </source>
</evidence>
<evidence type="ECO:0000256" key="12">
    <source>
        <dbReference type="ARBA" id="ARBA00023157"/>
    </source>
</evidence>
<keyword evidence="13" id="KW-0676">Redox-active center</keyword>
<dbReference type="GO" id="GO:0050787">
    <property type="term" value="P:detoxification of mercury ion"/>
    <property type="evidence" value="ECO:0007669"/>
    <property type="project" value="InterPro"/>
</dbReference>
<dbReference type="InterPro" id="IPR017969">
    <property type="entry name" value="Heavy-metal-associated_CS"/>
</dbReference>
<dbReference type="CDD" id="cd00371">
    <property type="entry name" value="HMA"/>
    <property type="match status" value="1"/>
</dbReference>
<sequence length="559" mass="58294">MTETYDLNKQALEVSGMTCQACARHVQEALSSVDGVTSASVDYPTATAQVVAGAALSVAALNAALPPPYRVRALARPPAADHAARHGGPVAGHDARLRVAVIGTGGAAMAAALRAAERGARVTVIERGTVGGTCVNIGCVPSKIMIRAAHVAHTRRHSPFDGGIDAGAPAIRRDALLAQQQARVEELRHAKYERILDGNPDITLLRGEARFVDGHTLGVRLAEGGERTVAFDRCLIAVGARPAVPPIPGLADTPYWTSTDALAADRIPKRLLVLGSAVVACELGQAYARLGSRVTMIARSELFFHEDPAIGEAIGQIFADEGIRVLRQTQTRAVRHENGEFILDTSAGQLRGDALLVATGRTPNGDTLELAQAGVRTGKGGAIEVDAQLRTSVAHIYAAGDCTDQPQFVYVAAAGGTRAAINMTGGDAQLDLSAMPAVVFTEPQIATVGLSEAEAHLKGIETDSRTLTLDNVPRALANFDTRGFIKLVVEAASGRLIGVQAVADGAGELIQTAAIALRAGMTAAELADQLFPYLTMVEGLKLAAQTFSKDVKQLSCCAG</sequence>
<keyword evidence="11 16" id="KW-0560">Oxidoreductase</keyword>
<dbReference type="Gene3D" id="3.30.70.100">
    <property type="match status" value="1"/>
</dbReference>
<evidence type="ECO:0000256" key="11">
    <source>
        <dbReference type="ARBA" id="ARBA00023002"/>
    </source>
</evidence>
<evidence type="ECO:0000259" key="20">
    <source>
        <dbReference type="PROSITE" id="PS50846"/>
    </source>
</evidence>
<dbReference type="KEGG" id="rhd:R2APBS1_3788"/>
<evidence type="ECO:0000256" key="19">
    <source>
        <dbReference type="RuleBase" id="RU361223"/>
    </source>
</evidence>
<dbReference type="OrthoDB" id="6132190at2"/>
<keyword evidence="9 16" id="KW-0521">NADP</keyword>
<dbReference type="PANTHER" id="PTHR43014">
    <property type="entry name" value="MERCURIC REDUCTASE"/>
    <property type="match status" value="1"/>
</dbReference>
<evidence type="ECO:0000256" key="9">
    <source>
        <dbReference type="ARBA" id="ARBA00022857"/>
    </source>
</evidence>
<dbReference type="Pfam" id="PF02852">
    <property type="entry name" value="Pyr_redox_dim"/>
    <property type="match status" value="1"/>
</dbReference>
<evidence type="ECO:0000313" key="21">
    <source>
        <dbReference type="EMBL" id="AGG90846.1"/>
    </source>
</evidence>
<comment type="function">
    <text evidence="16">Resistance to Hg(2+) in bacteria appears to be governed by a specialized system which includes mercuric reductase. MerA protein is responsible for volatilizing mercury as Hg(0).</text>
</comment>
<feature type="disulfide bond" description="Redox-active" evidence="18">
    <location>
        <begin position="134"/>
        <end position="139"/>
    </location>
</feature>
<feature type="binding site" evidence="17">
    <location>
        <position position="360"/>
    </location>
    <ligand>
        <name>NAD(+)</name>
        <dbReference type="ChEBI" id="CHEBI:57540"/>
    </ligand>
</feature>
<dbReference type="GO" id="GO:0016152">
    <property type="term" value="F:mercury (II) reductase (NADP+) activity"/>
    <property type="evidence" value="ECO:0007669"/>
    <property type="project" value="UniProtKB-UniRule"/>
</dbReference>
<evidence type="ECO:0000313" key="22">
    <source>
        <dbReference type="Proteomes" id="UP000011859"/>
    </source>
</evidence>
<dbReference type="InterPro" id="IPR012999">
    <property type="entry name" value="Pyr_OxRdtase_I_AS"/>
</dbReference>
<dbReference type="HOGENOM" id="CLU_016755_1_1_6"/>
<comment type="subunit">
    <text evidence="2 16 19">Homodimer.</text>
</comment>
<feature type="domain" description="HMA" evidence="20">
    <location>
        <begin position="8"/>
        <end position="73"/>
    </location>
</feature>
<dbReference type="InterPro" id="IPR036188">
    <property type="entry name" value="FAD/NAD-bd_sf"/>
</dbReference>
<evidence type="ECO:0000256" key="3">
    <source>
        <dbReference type="ARBA" id="ARBA00012661"/>
    </source>
</evidence>
<keyword evidence="8 16" id="KW-0274">FAD</keyword>
<proteinExistence type="inferred from homology"/>
<keyword evidence="22" id="KW-1185">Reference proteome</keyword>
<dbReference type="GO" id="GO:0050661">
    <property type="term" value="F:NADP binding"/>
    <property type="evidence" value="ECO:0007669"/>
    <property type="project" value="InterPro"/>
</dbReference>
<evidence type="ECO:0000256" key="13">
    <source>
        <dbReference type="ARBA" id="ARBA00023284"/>
    </source>
</evidence>
<dbReference type="PIRSF" id="PIRSF000350">
    <property type="entry name" value="Mercury_reductase_MerA"/>
    <property type="match status" value="1"/>
</dbReference>
<organism evidence="21 22">
    <name type="scientific">Rhodanobacter denitrificans</name>
    <dbReference type="NCBI Taxonomy" id="666685"/>
    <lineage>
        <taxon>Bacteria</taxon>
        <taxon>Pseudomonadati</taxon>
        <taxon>Pseudomonadota</taxon>
        <taxon>Gammaproteobacteria</taxon>
        <taxon>Lysobacterales</taxon>
        <taxon>Rhodanobacteraceae</taxon>
        <taxon>Rhodanobacter</taxon>
    </lineage>
</organism>
<dbReference type="Proteomes" id="UP000011859">
    <property type="component" value="Chromosome"/>
</dbReference>
<dbReference type="InterPro" id="IPR004099">
    <property type="entry name" value="Pyr_nucl-diS_OxRdtase_dimer"/>
</dbReference>
<dbReference type="SUPFAM" id="SSF55424">
    <property type="entry name" value="FAD/NAD-linked reductases, dimerisation (C-terminal) domain"/>
    <property type="match status" value="1"/>
</dbReference>
<feature type="binding site" evidence="17">
    <location>
        <begin position="275"/>
        <end position="282"/>
    </location>
    <ligand>
        <name>NAD(+)</name>
        <dbReference type="ChEBI" id="CHEBI:57540"/>
    </ligand>
</feature>
<evidence type="ECO:0000256" key="2">
    <source>
        <dbReference type="ARBA" id="ARBA00011738"/>
    </source>
</evidence>
<keyword evidence="7 16" id="KW-0479">Metal-binding</keyword>
<keyword evidence="5 16" id="KW-0475">Mercuric resistance</keyword>
<evidence type="ECO:0000256" key="6">
    <source>
        <dbReference type="ARBA" id="ARBA00022630"/>
    </source>
</evidence>
<dbReference type="GO" id="GO:0016668">
    <property type="term" value="F:oxidoreductase activity, acting on a sulfur group of donors, NAD(P) as acceptor"/>
    <property type="evidence" value="ECO:0007669"/>
    <property type="project" value="UniProtKB-UniRule"/>
</dbReference>
<evidence type="ECO:0000256" key="15">
    <source>
        <dbReference type="ARBA" id="ARBA00048984"/>
    </source>
</evidence>
<reference evidence="21 22" key="1">
    <citation type="submission" date="2012-04" db="EMBL/GenBank/DDBJ databases">
        <title>Complete genome of Rhodanobacter sp. 2APBS1.</title>
        <authorList>
            <consortium name="US DOE Joint Genome Institute"/>
            <person name="Huntemann M."/>
            <person name="Wei C.-L."/>
            <person name="Han J."/>
            <person name="Detter J.C."/>
            <person name="Han C."/>
            <person name="Tapia R."/>
            <person name="Munk A.C.C."/>
            <person name="Chen A."/>
            <person name="Krypides N."/>
            <person name="Mavromatis K."/>
            <person name="Markowitz V."/>
            <person name="Szeto E."/>
            <person name="Ivanova N."/>
            <person name="Mikhailova N."/>
            <person name="Ovchinnikova G."/>
            <person name="Pagani I."/>
            <person name="Pati A."/>
            <person name="Goodwin L."/>
            <person name="Peters L."/>
            <person name="Pitluck S."/>
            <person name="Woyke T."/>
            <person name="Prakash O."/>
            <person name="Elkins J."/>
            <person name="Brown S."/>
            <person name="Palumbo A."/>
            <person name="Hemme C."/>
            <person name="Zhou J."/>
            <person name="Watson D."/>
            <person name="Jardine P."/>
            <person name="Kostka J."/>
            <person name="Green S."/>
        </authorList>
    </citation>
    <scope>NUCLEOTIDE SEQUENCE [LARGE SCALE GENOMIC DNA]</scope>
    <source>
        <strain evidence="21 22">2APBS1</strain>
    </source>
</reference>
<comment type="cofactor">
    <cofactor evidence="16 17 19">
        <name>FAD</name>
        <dbReference type="ChEBI" id="CHEBI:57692"/>
    </cofactor>
    <text evidence="16 17 19">Binds 1 FAD per subunit.</text>
</comment>
<feature type="binding site" evidence="17">
    <location>
        <position position="401"/>
    </location>
    <ligand>
        <name>FAD</name>
        <dbReference type="ChEBI" id="CHEBI:57692"/>
    </ligand>
</feature>
<evidence type="ECO:0000256" key="17">
    <source>
        <dbReference type="PIRSR" id="PIRSR000350-3"/>
    </source>
</evidence>
<dbReference type="PROSITE" id="PS50846">
    <property type="entry name" value="HMA_2"/>
    <property type="match status" value="1"/>
</dbReference>
<dbReference type="Gene3D" id="3.50.50.60">
    <property type="entry name" value="FAD/NAD(P)-binding domain"/>
    <property type="match status" value="2"/>
</dbReference>